<sequence>MDAVTFLFMQKVESSTLTHVQYPHINNLSILEKPFHINEMKCDNKGRKVEQEFTLSGSRSVSEIHQWSLSSTRLETRLTNIRVESSITSITLPTGNSLTSNLVMSSPYYHDRELNINSTQNYAFNIKVPPGKEVIATATAYQGVIETPYTGRLTVKLITGRTFNYHVTGVYRSKTTSNVVVSTKDII</sequence>
<dbReference type="Proteomes" id="UP000007879">
    <property type="component" value="Unassembled WGS sequence"/>
</dbReference>
<name>A0A1X7SJP5_AMPQE</name>
<dbReference type="EnsemblMetazoa" id="XM_011410994.1">
    <property type="protein sequence ID" value="XP_011409296.1"/>
    <property type="gene ID" value="LOC105316181"/>
</dbReference>
<evidence type="ECO:0000313" key="2">
    <source>
        <dbReference type="Proteomes" id="UP000007879"/>
    </source>
</evidence>
<dbReference type="AlphaFoldDB" id="A0A1X7SJP5"/>
<gene>
    <name evidence="1" type="primary">105316181</name>
</gene>
<dbReference type="KEGG" id="aqu:105316181"/>
<evidence type="ECO:0000313" key="1">
    <source>
        <dbReference type="EnsemblMetazoa" id="Aqu2.1.02332_001"/>
    </source>
</evidence>
<reference evidence="1" key="2">
    <citation type="submission" date="2017-05" db="UniProtKB">
        <authorList>
            <consortium name="EnsemblMetazoa"/>
        </authorList>
    </citation>
    <scope>IDENTIFICATION</scope>
</reference>
<proteinExistence type="predicted"/>
<organism evidence="1">
    <name type="scientific">Amphimedon queenslandica</name>
    <name type="common">Sponge</name>
    <dbReference type="NCBI Taxonomy" id="400682"/>
    <lineage>
        <taxon>Eukaryota</taxon>
        <taxon>Metazoa</taxon>
        <taxon>Porifera</taxon>
        <taxon>Demospongiae</taxon>
        <taxon>Heteroscleromorpha</taxon>
        <taxon>Haplosclerida</taxon>
        <taxon>Niphatidae</taxon>
        <taxon>Amphimedon</taxon>
    </lineage>
</organism>
<reference evidence="2" key="1">
    <citation type="journal article" date="2010" name="Nature">
        <title>The Amphimedon queenslandica genome and the evolution of animal complexity.</title>
        <authorList>
            <person name="Srivastava M."/>
            <person name="Simakov O."/>
            <person name="Chapman J."/>
            <person name="Fahey B."/>
            <person name="Gauthier M.E."/>
            <person name="Mitros T."/>
            <person name="Richards G.S."/>
            <person name="Conaco C."/>
            <person name="Dacre M."/>
            <person name="Hellsten U."/>
            <person name="Larroux C."/>
            <person name="Putnam N.H."/>
            <person name="Stanke M."/>
            <person name="Adamska M."/>
            <person name="Darling A."/>
            <person name="Degnan S.M."/>
            <person name="Oakley T.H."/>
            <person name="Plachetzki D.C."/>
            <person name="Zhai Y."/>
            <person name="Adamski M."/>
            <person name="Calcino A."/>
            <person name="Cummins S.F."/>
            <person name="Goodstein D.M."/>
            <person name="Harris C."/>
            <person name="Jackson D.J."/>
            <person name="Leys S.P."/>
            <person name="Shu S."/>
            <person name="Woodcroft B.J."/>
            <person name="Vervoort M."/>
            <person name="Kosik K.S."/>
            <person name="Manning G."/>
            <person name="Degnan B.M."/>
            <person name="Rokhsar D.S."/>
        </authorList>
    </citation>
    <scope>NUCLEOTIDE SEQUENCE [LARGE SCALE GENOMIC DNA]</scope>
</reference>
<dbReference type="InParanoid" id="A0A1X7SJP5"/>
<dbReference type="OrthoDB" id="3758675at2759"/>
<dbReference type="EnsemblMetazoa" id="Aqu2.1.02332_001">
    <property type="protein sequence ID" value="Aqu2.1.02332_001"/>
    <property type="gene ID" value="Aqu2.1.02332"/>
</dbReference>
<dbReference type="Gene3D" id="2.170.15.10">
    <property type="entry name" value="Proaerolysin, chain A, domain 3"/>
    <property type="match status" value="1"/>
</dbReference>
<protein>
    <submittedName>
        <fullName evidence="1">Uncharacterized protein</fullName>
    </submittedName>
</protein>
<accession>A0A1X7SJP5</accession>
<keyword evidence="2" id="KW-1185">Reference proteome</keyword>